<dbReference type="UniPathway" id="UPA00223">
    <property type="reaction ID" value="UER00999"/>
</dbReference>
<dbReference type="AlphaFoldDB" id="A0A0H5BBM1"/>
<keyword evidence="6 10" id="KW-0067">ATP-binding</keyword>
<organism evidence="13 14">
    <name type="scientific">Blastochloris viridis</name>
    <name type="common">Rhodopseudomonas viridis</name>
    <dbReference type="NCBI Taxonomy" id="1079"/>
    <lineage>
        <taxon>Bacteria</taxon>
        <taxon>Pseudomonadati</taxon>
        <taxon>Pseudomonadota</taxon>
        <taxon>Alphaproteobacteria</taxon>
        <taxon>Hyphomicrobiales</taxon>
        <taxon>Blastochloridaceae</taxon>
        <taxon>Blastochloris</taxon>
    </lineage>
</organism>
<keyword evidence="7 10" id="KW-0460">Magnesium</keyword>
<sequence length="399" mass="42315">MNIHEYQAKAVLKEFGVPVSHGKAIFKPEDAAAAAKELGGPIWVVKSQIHAGGRGKGTFKEPEAGDKGGVRLAKSVEEVETFARQMLGNTLVTVQTGPAGKQVHRLYIEDGSEIATELYVSILVDRSTSRISFVVSTEGGMDIEAVAHATPEKIITFAVDPATGIMPHHGRTLARALGLTGDLAKQAGTLTEQLYTAFVTKDMTMLEINPLVVTKDGKLRCLDAKIAFEGNSLYRHPDMVALRDLTEEDDKEIEASKYDLSYVALDGTIGCMVNGAGLAMATMDIIKLYGEEPANFLDVGGGASKEKVTAAFKIITADPNVKGILINIFGGIMKCDVLAEGVIAAVKEVGLNVPLVVRLEGTNVDKGKAIINASGLNVISADDLDDAAQKIVNAVKGAR</sequence>
<dbReference type="EMBL" id="AP014854">
    <property type="protein sequence ID" value="BAR99647.1"/>
    <property type="molecule type" value="Genomic_DNA"/>
</dbReference>
<evidence type="ECO:0000256" key="3">
    <source>
        <dbReference type="ARBA" id="ARBA00022598"/>
    </source>
</evidence>
<evidence type="ECO:0000256" key="10">
    <source>
        <dbReference type="HAMAP-Rule" id="MF_00558"/>
    </source>
</evidence>
<proteinExistence type="inferred from homology"/>
<evidence type="ECO:0000313" key="13">
    <source>
        <dbReference type="EMBL" id="CUU43074.1"/>
    </source>
</evidence>
<comment type="catalytic activity">
    <reaction evidence="8">
        <text>(S)-malate + ATP + CoA = (S)-malyl-CoA + ADP + phosphate</text>
        <dbReference type="Rhea" id="RHEA:26193"/>
        <dbReference type="ChEBI" id="CHEBI:15589"/>
        <dbReference type="ChEBI" id="CHEBI:30616"/>
        <dbReference type="ChEBI" id="CHEBI:43474"/>
        <dbReference type="ChEBI" id="CHEBI:57287"/>
        <dbReference type="ChEBI" id="CHEBI:57317"/>
        <dbReference type="ChEBI" id="CHEBI:456216"/>
        <dbReference type="EC" id="6.2.1.9"/>
    </reaction>
</comment>
<dbReference type="InterPro" id="IPR005811">
    <property type="entry name" value="SUCC_ACL_C"/>
</dbReference>
<feature type="binding site" evidence="10">
    <location>
        <begin position="53"/>
        <end position="55"/>
    </location>
    <ligand>
        <name>ATP</name>
        <dbReference type="ChEBI" id="CHEBI:30616"/>
    </ligand>
</feature>
<dbReference type="GO" id="GO:0005524">
    <property type="term" value="F:ATP binding"/>
    <property type="evidence" value="ECO:0007669"/>
    <property type="project" value="UniProtKB-UniRule"/>
</dbReference>
<dbReference type="GO" id="GO:0000287">
    <property type="term" value="F:magnesium ion binding"/>
    <property type="evidence" value="ECO:0007669"/>
    <property type="project" value="UniProtKB-UniRule"/>
</dbReference>
<reference evidence="13" key="2">
    <citation type="submission" date="2015-11" db="EMBL/GenBank/DDBJ databases">
        <authorList>
            <person name="Zhang Y."/>
            <person name="Guo Z."/>
        </authorList>
    </citation>
    <scope>NUCLEOTIDE SEQUENCE</scope>
    <source>
        <strain evidence="13">1</strain>
    </source>
</reference>
<gene>
    <name evidence="10 13" type="primary">sucC</name>
    <name evidence="12" type="ORF">BV133_2054</name>
    <name evidence="13" type="ORF">BVIRIDIS_20910</name>
</gene>
<dbReference type="Gene3D" id="3.40.50.261">
    <property type="entry name" value="Succinyl-CoA synthetase domains"/>
    <property type="match status" value="1"/>
</dbReference>
<evidence type="ECO:0000256" key="2">
    <source>
        <dbReference type="ARBA" id="ARBA00022532"/>
    </source>
</evidence>
<comment type="subunit">
    <text evidence="10">Heterotetramer of two alpha and two beta subunits.</text>
</comment>
<dbReference type="Pfam" id="PF00549">
    <property type="entry name" value="Ligase_CoA"/>
    <property type="match status" value="1"/>
</dbReference>
<dbReference type="Gene3D" id="3.30.470.20">
    <property type="entry name" value="ATP-grasp fold, B domain"/>
    <property type="match status" value="1"/>
</dbReference>
<dbReference type="GO" id="GO:0042709">
    <property type="term" value="C:succinate-CoA ligase complex"/>
    <property type="evidence" value="ECO:0007669"/>
    <property type="project" value="TreeGrafter"/>
</dbReference>
<dbReference type="InterPro" id="IPR016102">
    <property type="entry name" value="Succinyl-CoA_synth-like"/>
</dbReference>
<dbReference type="PANTHER" id="PTHR11815">
    <property type="entry name" value="SUCCINYL-COA SYNTHETASE BETA CHAIN"/>
    <property type="match status" value="1"/>
</dbReference>
<comment type="pathway">
    <text evidence="9">One-carbon metabolism; formaldehyde assimilation via serine pathway.</text>
</comment>
<evidence type="ECO:0000256" key="4">
    <source>
        <dbReference type="ARBA" id="ARBA00022723"/>
    </source>
</evidence>
<dbReference type="Pfam" id="PF08442">
    <property type="entry name" value="ATP-grasp_2"/>
    <property type="match status" value="1"/>
</dbReference>
<comment type="catalytic activity">
    <reaction evidence="10">
        <text>succinate + ATP + CoA = succinyl-CoA + ADP + phosphate</text>
        <dbReference type="Rhea" id="RHEA:17661"/>
        <dbReference type="ChEBI" id="CHEBI:30031"/>
        <dbReference type="ChEBI" id="CHEBI:30616"/>
        <dbReference type="ChEBI" id="CHEBI:43474"/>
        <dbReference type="ChEBI" id="CHEBI:57287"/>
        <dbReference type="ChEBI" id="CHEBI:57292"/>
        <dbReference type="ChEBI" id="CHEBI:456216"/>
        <dbReference type="EC" id="6.2.1.5"/>
    </reaction>
</comment>
<dbReference type="EMBL" id="LN907867">
    <property type="protein sequence ID" value="CUU43074.1"/>
    <property type="molecule type" value="Genomic_DNA"/>
</dbReference>
<dbReference type="FunFam" id="3.40.50.261:FF:000001">
    <property type="entry name" value="Succinate--CoA ligase [ADP-forming] subunit beta"/>
    <property type="match status" value="1"/>
</dbReference>
<name>A0A0H5BBM1_BLAVI</name>
<keyword evidence="3 10" id="KW-0436">Ligase</keyword>
<dbReference type="InterPro" id="IPR017866">
    <property type="entry name" value="Succ-CoA_synthase_bsu_CS"/>
</dbReference>
<reference evidence="12" key="1">
    <citation type="journal article" date="2015" name="Genome Announc.">
        <title>Complete Genome Sequence of the Bacteriochlorophyll b-Producing Photosynthetic Bacterium Blastochloris viridis.</title>
        <authorList>
            <person name="Tsukatani Y."/>
            <person name="Hirose Y."/>
            <person name="Harada J."/>
            <person name="Misawa N."/>
            <person name="Mori K."/>
            <person name="Inoue K."/>
            <person name="Tamiaki H."/>
        </authorList>
    </citation>
    <scope>NUCLEOTIDE SEQUENCE [LARGE SCALE GENOMIC DNA]</scope>
    <source>
        <strain evidence="12">DSM 133</strain>
    </source>
</reference>
<dbReference type="STRING" id="1079.BVIR_2647"/>
<feature type="binding site" evidence="10">
    <location>
        <position position="209"/>
    </location>
    <ligand>
        <name>Mg(2+)</name>
        <dbReference type="ChEBI" id="CHEBI:18420"/>
    </ligand>
</feature>
<reference evidence="14" key="3">
    <citation type="journal article" date="2016" name="Genome Announc.">
        <title>Revised genome sequence of the purple photosynthetic bacterium Blastochloris viridis.</title>
        <authorList>
            <person name="Liu L.N."/>
            <person name="Faulkner M."/>
            <person name="Liu X."/>
            <person name="Huang F."/>
            <person name="Darby A.C."/>
            <person name="Hall N."/>
        </authorList>
    </citation>
    <scope>NUCLEOTIDE SEQUENCE [LARGE SCALE GENOMIC DNA]</scope>
    <source>
        <strain evidence="14">ATCC 19567 / DSM 133 / F</strain>
    </source>
</reference>
<keyword evidence="5 10" id="KW-0547">Nucleotide-binding</keyword>
<dbReference type="EC" id="6.2.1.5" evidence="10"/>
<dbReference type="GO" id="GO:0006104">
    <property type="term" value="P:succinyl-CoA metabolic process"/>
    <property type="evidence" value="ECO:0007669"/>
    <property type="project" value="TreeGrafter"/>
</dbReference>
<comment type="pathway">
    <text evidence="10">Carbohydrate metabolism; tricarboxylic acid cycle; succinate from succinyl-CoA (ligase route): step 1/1.</text>
</comment>
<dbReference type="Gene3D" id="3.30.1490.20">
    <property type="entry name" value="ATP-grasp fold, A domain"/>
    <property type="match status" value="1"/>
</dbReference>
<dbReference type="KEGG" id="bvr:BVIR_2647"/>
<evidence type="ECO:0000313" key="14">
    <source>
        <dbReference type="Proteomes" id="UP000065734"/>
    </source>
</evidence>
<dbReference type="NCBIfam" id="TIGR01016">
    <property type="entry name" value="sucCoAbeta"/>
    <property type="match status" value="1"/>
</dbReference>
<dbReference type="GO" id="GO:0005829">
    <property type="term" value="C:cytosol"/>
    <property type="evidence" value="ECO:0007669"/>
    <property type="project" value="TreeGrafter"/>
</dbReference>
<dbReference type="GO" id="GO:0050074">
    <property type="term" value="F:malate-CoA ligase activity"/>
    <property type="evidence" value="ECO:0007669"/>
    <property type="project" value="UniProtKB-EC"/>
</dbReference>
<dbReference type="PANTHER" id="PTHR11815:SF10">
    <property type="entry name" value="SUCCINATE--COA LIGASE [GDP-FORMING] SUBUNIT BETA, MITOCHONDRIAL"/>
    <property type="match status" value="1"/>
</dbReference>
<dbReference type="OrthoDB" id="9802602at2"/>
<keyword evidence="4 10" id="KW-0479">Metal-binding</keyword>
<dbReference type="PROSITE" id="PS50975">
    <property type="entry name" value="ATP_GRASP"/>
    <property type="match status" value="1"/>
</dbReference>
<dbReference type="PIRSF" id="PIRSF001554">
    <property type="entry name" value="SucCS_beta"/>
    <property type="match status" value="1"/>
</dbReference>
<feature type="domain" description="ATP-grasp" evidence="11">
    <location>
        <begin position="9"/>
        <end position="242"/>
    </location>
</feature>
<evidence type="ECO:0000256" key="5">
    <source>
        <dbReference type="ARBA" id="ARBA00022741"/>
    </source>
</evidence>
<evidence type="ECO:0000256" key="9">
    <source>
        <dbReference type="ARBA" id="ARBA00060690"/>
    </source>
</evidence>
<evidence type="ECO:0000256" key="1">
    <source>
        <dbReference type="ARBA" id="ARBA00009182"/>
    </source>
</evidence>
<evidence type="ECO:0000313" key="12">
    <source>
        <dbReference type="EMBL" id="BAR99647.1"/>
    </source>
</evidence>
<feature type="binding site" evidence="10">
    <location>
        <position position="109"/>
    </location>
    <ligand>
        <name>ATP</name>
        <dbReference type="ChEBI" id="CHEBI:30616"/>
    </ligand>
</feature>
<dbReference type="GO" id="GO:0006099">
    <property type="term" value="P:tricarboxylic acid cycle"/>
    <property type="evidence" value="ECO:0007669"/>
    <property type="project" value="UniProtKB-UniRule"/>
</dbReference>
<dbReference type="RefSeq" id="WP_055038025.1">
    <property type="nucleotide sequence ID" value="NZ_AP014854.2"/>
</dbReference>
<dbReference type="Proteomes" id="UP000065734">
    <property type="component" value="Chromosome I"/>
</dbReference>
<feature type="binding site" evidence="10">
    <location>
        <begin position="331"/>
        <end position="333"/>
    </location>
    <ligand>
        <name>substrate</name>
        <note>ligand shared with subunit alpha</note>
    </ligand>
</feature>
<dbReference type="HAMAP" id="MF_00558">
    <property type="entry name" value="Succ_CoA_beta"/>
    <property type="match status" value="1"/>
</dbReference>
<dbReference type="GO" id="GO:0004775">
    <property type="term" value="F:succinate-CoA ligase (ADP-forming) activity"/>
    <property type="evidence" value="ECO:0007669"/>
    <property type="project" value="UniProtKB-UniRule"/>
</dbReference>
<dbReference type="SUPFAM" id="SSF56059">
    <property type="entry name" value="Glutathione synthetase ATP-binding domain-like"/>
    <property type="match status" value="1"/>
</dbReference>
<feature type="binding site" evidence="10">
    <location>
        <position position="117"/>
    </location>
    <ligand>
        <name>ATP</name>
        <dbReference type="ChEBI" id="CHEBI:30616"/>
    </ligand>
</feature>
<feature type="binding site" evidence="10">
    <location>
        <position position="274"/>
    </location>
    <ligand>
        <name>substrate</name>
        <note>ligand shared with subunit alpha</note>
    </ligand>
</feature>
<dbReference type="InterPro" id="IPR013815">
    <property type="entry name" value="ATP_grasp_subdomain_1"/>
</dbReference>
<feature type="binding site" evidence="10">
    <location>
        <position position="112"/>
    </location>
    <ligand>
        <name>ATP</name>
        <dbReference type="ChEBI" id="CHEBI:30616"/>
    </ligand>
</feature>
<evidence type="ECO:0000256" key="8">
    <source>
        <dbReference type="ARBA" id="ARBA00052241"/>
    </source>
</evidence>
<accession>A0A0H5BBM1</accession>
<feature type="binding site" evidence="10">
    <location>
        <position position="46"/>
    </location>
    <ligand>
        <name>ATP</name>
        <dbReference type="ChEBI" id="CHEBI:30616"/>
    </ligand>
</feature>
<keyword evidence="14" id="KW-1185">Reference proteome</keyword>
<keyword evidence="2 10" id="KW-0816">Tricarboxylic acid cycle</keyword>
<dbReference type="FunFam" id="3.30.1490.20:FF:000002">
    <property type="entry name" value="Succinate--CoA ligase [ADP-forming] subunit beta"/>
    <property type="match status" value="1"/>
</dbReference>
<dbReference type="FunFam" id="3.30.470.20:FF:000002">
    <property type="entry name" value="Succinate--CoA ligase [ADP-forming] subunit beta"/>
    <property type="match status" value="1"/>
</dbReference>
<comment type="function">
    <text evidence="10">Succinyl-CoA synthetase functions in the citric acid cycle (TCA), coupling the hydrolysis of succinyl-CoA to the synthesis of either ATP or GTP and thus represents the only step of substrate-level phosphorylation in the TCA. The beta subunit provides nucleotide specificity of the enzyme and binds the substrate succinate, while the binding sites for coenzyme A and phosphate are found in the alpha subunit.</text>
</comment>
<dbReference type="NCBIfam" id="NF001913">
    <property type="entry name" value="PRK00696.1"/>
    <property type="match status" value="1"/>
</dbReference>
<dbReference type="SUPFAM" id="SSF52210">
    <property type="entry name" value="Succinyl-CoA synthetase domains"/>
    <property type="match status" value="1"/>
</dbReference>
<comment type="catalytic activity">
    <reaction evidence="10">
        <text>GTP + succinate + CoA = succinyl-CoA + GDP + phosphate</text>
        <dbReference type="Rhea" id="RHEA:22120"/>
        <dbReference type="ChEBI" id="CHEBI:30031"/>
        <dbReference type="ChEBI" id="CHEBI:37565"/>
        <dbReference type="ChEBI" id="CHEBI:43474"/>
        <dbReference type="ChEBI" id="CHEBI:57287"/>
        <dbReference type="ChEBI" id="CHEBI:57292"/>
        <dbReference type="ChEBI" id="CHEBI:58189"/>
    </reaction>
</comment>
<comment type="similarity">
    <text evidence="1 10">Belongs to the succinate/malate CoA ligase beta subunit family.</text>
</comment>
<evidence type="ECO:0000256" key="6">
    <source>
        <dbReference type="ARBA" id="ARBA00022840"/>
    </source>
</evidence>
<feature type="binding site" evidence="10">
    <location>
        <position position="223"/>
    </location>
    <ligand>
        <name>Mg(2+)</name>
        <dbReference type="ChEBI" id="CHEBI:18420"/>
    </ligand>
</feature>
<dbReference type="InterPro" id="IPR005809">
    <property type="entry name" value="Succ_CoA_ligase-like_bsu"/>
</dbReference>
<evidence type="ECO:0000256" key="7">
    <source>
        <dbReference type="ARBA" id="ARBA00022842"/>
    </source>
</evidence>
<evidence type="ECO:0000259" key="11">
    <source>
        <dbReference type="PROSITE" id="PS50975"/>
    </source>
</evidence>
<protein>
    <recommendedName>
        <fullName evidence="10">Succinate--CoA ligase [ADP-forming] subunit beta</fullName>
        <ecNumber evidence="10">6.2.1.5</ecNumber>
    </recommendedName>
    <alternativeName>
        <fullName evidence="10">Succinyl-CoA synthetase subunit beta</fullName>
        <shortName evidence="10">SCS-beta</shortName>
    </alternativeName>
</protein>
<dbReference type="InterPro" id="IPR011761">
    <property type="entry name" value="ATP-grasp"/>
</dbReference>
<dbReference type="PATRIC" id="fig|1079.6.peg.2774"/>
<dbReference type="InterPro" id="IPR013650">
    <property type="entry name" value="ATP-grasp_succ-CoA_synth-type"/>
</dbReference>
<dbReference type="PROSITE" id="PS01217">
    <property type="entry name" value="SUCCINYL_COA_LIG_3"/>
    <property type="match status" value="1"/>
</dbReference>
<comment type="cofactor">
    <cofactor evidence="10">
        <name>Mg(2+)</name>
        <dbReference type="ChEBI" id="CHEBI:18420"/>
    </cofactor>
    <text evidence="10">Binds 1 Mg(2+) ion per subunit.</text>
</comment>